<gene>
    <name evidence="5" type="ORF">GCM10023095_25590</name>
</gene>
<organism evidence="5 6">
    <name type="scientific">Pseudaeromonas paramecii</name>
    <dbReference type="NCBI Taxonomy" id="2138166"/>
    <lineage>
        <taxon>Bacteria</taxon>
        <taxon>Pseudomonadati</taxon>
        <taxon>Pseudomonadota</taxon>
        <taxon>Gammaproteobacteria</taxon>
        <taxon>Aeromonadales</taxon>
        <taxon>Aeromonadaceae</taxon>
        <taxon>Pseudaeromonas</taxon>
    </lineage>
</organism>
<keyword evidence="4" id="KW-0732">Signal</keyword>
<dbReference type="EMBL" id="BAABFC010000017">
    <property type="protein sequence ID" value="GAA4501818.1"/>
    <property type="molecule type" value="Genomic_DNA"/>
</dbReference>
<keyword evidence="2" id="KW-0540">Nuclease</keyword>
<dbReference type="PANTHER" id="PTHR33607">
    <property type="entry name" value="ENDONUCLEASE-1"/>
    <property type="match status" value="1"/>
</dbReference>
<dbReference type="SUPFAM" id="SSF54060">
    <property type="entry name" value="His-Me finger endonucleases"/>
    <property type="match status" value="1"/>
</dbReference>
<evidence type="ECO:0000313" key="6">
    <source>
        <dbReference type="Proteomes" id="UP001501321"/>
    </source>
</evidence>
<comment type="similarity">
    <text evidence="1">Belongs to the EndA/NucM nuclease family.</text>
</comment>
<dbReference type="Proteomes" id="UP001501321">
    <property type="component" value="Unassembled WGS sequence"/>
</dbReference>
<evidence type="ECO:0000256" key="2">
    <source>
        <dbReference type="ARBA" id="ARBA00022722"/>
    </source>
</evidence>
<feature type="signal peptide" evidence="4">
    <location>
        <begin position="1"/>
        <end position="22"/>
    </location>
</feature>
<evidence type="ECO:0000256" key="4">
    <source>
        <dbReference type="SAM" id="SignalP"/>
    </source>
</evidence>
<dbReference type="GO" id="GO:0004519">
    <property type="term" value="F:endonuclease activity"/>
    <property type="evidence" value="ECO:0007669"/>
    <property type="project" value="UniProtKB-KW"/>
</dbReference>
<dbReference type="PANTHER" id="PTHR33607:SF2">
    <property type="entry name" value="ENDONUCLEASE-1"/>
    <property type="match status" value="1"/>
</dbReference>
<dbReference type="InterPro" id="IPR007346">
    <property type="entry name" value="Endonuclease-I"/>
</dbReference>
<keyword evidence="5" id="KW-0255">Endonuclease</keyword>
<comment type="caution">
    <text evidence="5">The sequence shown here is derived from an EMBL/GenBank/DDBJ whole genome shotgun (WGS) entry which is preliminary data.</text>
</comment>
<evidence type="ECO:0000313" key="5">
    <source>
        <dbReference type="EMBL" id="GAA4501818.1"/>
    </source>
</evidence>
<proteinExistence type="inferred from homology"/>
<keyword evidence="3" id="KW-0378">Hydrolase</keyword>
<reference evidence="6" key="1">
    <citation type="journal article" date="2019" name="Int. J. Syst. Evol. Microbiol.">
        <title>The Global Catalogue of Microorganisms (GCM) 10K type strain sequencing project: providing services to taxonomists for standard genome sequencing and annotation.</title>
        <authorList>
            <consortium name="The Broad Institute Genomics Platform"/>
            <consortium name="The Broad Institute Genome Sequencing Center for Infectious Disease"/>
            <person name="Wu L."/>
            <person name="Ma J."/>
        </authorList>
    </citation>
    <scope>NUCLEOTIDE SEQUENCE [LARGE SCALE GENOMIC DNA]</scope>
    <source>
        <strain evidence="6">JCM 32226</strain>
    </source>
</reference>
<evidence type="ECO:0000256" key="1">
    <source>
        <dbReference type="ARBA" id="ARBA00006429"/>
    </source>
</evidence>
<accession>A0ABP8QGS4</accession>
<dbReference type="RefSeq" id="WP_345013722.1">
    <property type="nucleotide sequence ID" value="NZ_BAABFC010000017.1"/>
</dbReference>
<protein>
    <submittedName>
        <fullName evidence="5">Endonuclease</fullName>
    </submittedName>
</protein>
<sequence>MALRSLLLGCLLTCCIAFPAVGQDFNQAKRQAVSLYRDHPVTFYCGCAIRYEGKRMLPEWDSCGYAPRKQPKRAARIEWEHLMPAWEFGHQRQCWQQGGRKNCAQSDAGFRQMEGDLHNLVPAIGEVNGDRANYRFQQWNAEANQYGACPMVVDFAKRRVQPPEASRGAIARAYLYMAQRYDLRIAEQQLKLFNAWNKQYPADAWECQRNRRITQLQGQANPFITEQCP</sequence>
<dbReference type="InterPro" id="IPR044925">
    <property type="entry name" value="His-Me_finger_sf"/>
</dbReference>
<dbReference type="Pfam" id="PF04231">
    <property type="entry name" value="Endonuclease_1"/>
    <property type="match status" value="1"/>
</dbReference>
<name>A0ABP8QGS4_9GAMM</name>
<keyword evidence="6" id="KW-1185">Reference proteome</keyword>
<feature type="chain" id="PRO_5045077809" evidence="4">
    <location>
        <begin position="23"/>
        <end position="229"/>
    </location>
</feature>
<evidence type="ECO:0000256" key="3">
    <source>
        <dbReference type="ARBA" id="ARBA00022801"/>
    </source>
</evidence>